<evidence type="ECO:0000256" key="1">
    <source>
        <dbReference type="SAM" id="Phobius"/>
    </source>
</evidence>
<accession>A0ABD3AGW5</accession>
<evidence type="ECO:0000259" key="2">
    <source>
        <dbReference type="Pfam" id="PF04987"/>
    </source>
</evidence>
<evidence type="ECO:0000313" key="4">
    <source>
        <dbReference type="Proteomes" id="UP001630127"/>
    </source>
</evidence>
<feature type="transmembrane region" description="Helical" evidence="1">
    <location>
        <begin position="97"/>
        <end position="122"/>
    </location>
</feature>
<dbReference type="EMBL" id="JBJUIK010000004">
    <property type="protein sequence ID" value="KAL3529695.1"/>
    <property type="molecule type" value="Genomic_DNA"/>
</dbReference>
<keyword evidence="4" id="KW-1185">Reference proteome</keyword>
<comment type="caution">
    <text evidence="3">The sequence shown here is derived from an EMBL/GenBank/DDBJ whole genome shotgun (WGS) entry which is preliminary data.</text>
</comment>
<gene>
    <name evidence="3" type="ORF">ACH5RR_009017</name>
</gene>
<dbReference type="AlphaFoldDB" id="A0ABD3AGW5"/>
<protein>
    <recommendedName>
        <fullName evidence="2">GPI ethanolamine phosphate transferase 1 C-terminal domain-containing protein</fullName>
    </recommendedName>
</protein>
<organism evidence="3 4">
    <name type="scientific">Cinchona calisaya</name>
    <dbReference type="NCBI Taxonomy" id="153742"/>
    <lineage>
        <taxon>Eukaryota</taxon>
        <taxon>Viridiplantae</taxon>
        <taxon>Streptophyta</taxon>
        <taxon>Embryophyta</taxon>
        <taxon>Tracheophyta</taxon>
        <taxon>Spermatophyta</taxon>
        <taxon>Magnoliopsida</taxon>
        <taxon>eudicotyledons</taxon>
        <taxon>Gunneridae</taxon>
        <taxon>Pentapetalae</taxon>
        <taxon>asterids</taxon>
        <taxon>lamiids</taxon>
        <taxon>Gentianales</taxon>
        <taxon>Rubiaceae</taxon>
        <taxon>Cinchonoideae</taxon>
        <taxon>Cinchoneae</taxon>
        <taxon>Cinchona</taxon>
    </lineage>
</organism>
<feature type="domain" description="GPI ethanolamine phosphate transferase 1 C-terminal" evidence="2">
    <location>
        <begin position="92"/>
        <end position="134"/>
    </location>
</feature>
<dbReference type="Proteomes" id="UP001630127">
    <property type="component" value="Unassembled WGS sequence"/>
</dbReference>
<reference evidence="3 4" key="1">
    <citation type="submission" date="2024-11" db="EMBL/GenBank/DDBJ databases">
        <title>A near-complete genome assembly of Cinchona calisaya.</title>
        <authorList>
            <person name="Lian D.C."/>
            <person name="Zhao X.W."/>
            <person name="Wei L."/>
        </authorList>
    </citation>
    <scope>NUCLEOTIDE SEQUENCE [LARGE SCALE GENOMIC DNA]</scope>
    <source>
        <tissue evidence="3">Nenye</tissue>
    </source>
</reference>
<evidence type="ECO:0000313" key="3">
    <source>
        <dbReference type="EMBL" id="KAL3529695.1"/>
    </source>
</evidence>
<name>A0ABD3AGW5_9GENT</name>
<sequence length="258" mass="29131">MIKTSFDPGGSIYELDIVELNLDYNKSFSDSHLDKKGRPFEGMEKLDVNEADLAPHRSRLHDFPSLLNSIEYLPLGEAGTKLSEHLRRLAFKGLHYFWAYNWVVLMIVTTLDYIYWMAYVLLQSGNCSCASLLVSVQVHFSACSNIDLMAPTARTTKKKPTQNCLLQSPGTTQKVLLGILGEYQKGIQTLDYDIVTYDYQSDAKIDTEKGDVNGMTSDLDSHLEAKEVLEPKDASSSLEEFESLTNIPTNRLLRMFLL</sequence>
<dbReference type="InterPro" id="IPR017852">
    <property type="entry name" value="GPI_EtnP_transferase_1_C"/>
</dbReference>
<keyword evidence="1" id="KW-1133">Transmembrane helix</keyword>
<keyword evidence="1" id="KW-0472">Membrane</keyword>
<dbReference type="Pfam" id="PF04987">
    <property type="entry name" value="PigN"/>
    <property type="match status" value="1"/>
</dbReference>
<proteinExistence type="predicted"/>
<keyword evidence="1" id="KW-0812">Transmembrane</keyword>